<name>A0A5R9H4C2_9BACT</name>
<dbReference type="Proteomes" id="UP000308001">
    <property type="component" value="Unassembled WGS sequence"/>
</dbReference>
<protein>
    <submittedName>
        <fullName evidence="1">Uncharacterized protein</fullName>
    </submittedName>
</protein>
<dbReference type="AlphaFoldDB" id="A0A5R9H4C2"/>
<dbReference type="Pfam" id="PF10899">
    <property type="entry name" value="AbiGi"/>
    <property type="match status" value="1"/>
</dbReference>
<accession>A0A5R9H4C2</accession>
<evidence type="ECO:0000313" key="1">
    <source>
        <dbReference type="EMBL" id="TLS72052.1"/>
    </source>
</evidence>
<sequence length="227" mass="27164">MLNHFTKELNTLISILKDSSFRLSYCSEEFRDENEKIISDAAHPMVCFSEYNEEEIASKNITYGSYCISMKKKWAISNKLNPVLYIDKNSHIAIGLKALLLRRKKTQKGSSFPRLAVMQIKCFTKHVRGYNSYLKKFDFDFKYENEWRYVPEKKDIRNNYISLDNSKYKQAKIKYNKKLESFPLKFNENDIEFVFVEKENEIRILEQSFPFLNGKVRKYTWKYTPKK</sequence>
<dbReference type="InterPro" id="IPR021223">
    <property type="entry name" value="AbiGi"/>
</dbReference>
<evidence type="ECO:0000313" key="2">
    <source>
        <dbReference type="Proteomes" id="UP000308001"/>
    </source>
</evidence>
<gene>
    <name evidence="1" type="ORF">FE246_06400</name>
</gene>
<organism evidence="1 2">
    <name type="scientific">Aliarcobacter thereius</name>
    <dbReference type="NCBI Taxonomy" id="544718"/>
    <lineage>
        <taxon>Bacteria</taxon>
        <taxon>Pseudomonadati</taxon>
        <taxon>Campylobacterota</taxon>
        <taxon>Epsilonproteobacteria</taxon>
        <taxon>Campylobacterales</taxon>
        <taxon>Arcobacteraceae</taxon>
        <taxon>Aliarcobacter</taxon>
    </lineage>
</organism>
<dbReference type="RefSeq" id="WP_138142905.1">
    <property type="nucleotide sequence ID" value="NZ_VBUF01000003.1"/>
</dbReference>
<proteinExistence type="predicted"/>
<reference evidence="1 2" key="1">
    <citation type="submission" date="2019-05" db="EMBL/GenBank/DDBJ databases">
        <title>Arcobacter cibarius and Arcobacter thereius providing challenges in identification an antibiotic susceptibility and Quinolone resistance.</title>
        <authorList>
            <person name="Busch A."/>
            <person name="Hanel I."/>
            <person name="Hotzel H."/>
            <person name="Tomaso H."/>
        </authorList>
    </citation>
    <scope>NUCLEOTIDE SEQUENCE [LARGE SCALE GENOMIC DNA]</scope>
    <source>
        <strain evidence="1 2">17CS1191_2</strain>
    </source>
</reference>
<dbReference type="EMBL" id="VBUF01000003">
    <property type="protein sequence ID" value="TLS72052.1"/>
    <property type="molecule type" value="Genomic_DNA"/>
</dbReference>
<comment type="caution">
    <text evidence="1">The sequence shown here is derived from an EMBL/GenBank/DDBJ whole genome shotgun (WGS) entry which is preliminary data.</text>
</comment>